<evidence type="ECO:0000313" key="3">
    <source>
        <dbReference type="Proteomes" id="UP001140091"/>
    </source>
</evidence>
<proteinExistence type="predicted"/>
<feature type="signal peptide" evidence="1">
    <location>
        <begin position="1"/>
        <end position="25"/>
    </location>
</feature>
<evidence type="ECO:0000313" key="2">
    <source>
        <dbReference type="EMBL" id="KAJ2920969.1"/>
    </source>
</evidence>
<feature type="chain" id="PRO_5040921207" evidence="1">
    <location>
        <begin position="26"/>
        <end position="67"/>
    </location>
</feature>
<dbReference type="AlphaFoldDB" id="A0A9W8IUI6"/>
<organism evidence="2 3">
    <name type="scientific">Candolleomyces eurysporus</name>
    <dbReference type="NCBI Taxonomy" id="2828524"/>
    <lineage>
        <taxon>Eukaryota</taxon>
        <taxon>Fungi</taxon>
        <taxon>Dikarya</taxon>
        <taxon>Basidiomycota</taxon>
        <taxon>Agaricomycotina</taxon>
        <taxon>Agaricomycetes</taxon>
        <taxon>Agaricomycetidae</taxon>
        <taxon>Agaricales</taxon>
        <taxon>Agaricineae</taxon>
        <taxon>Psathyrellaceae</taxon>
        <taxon>Candolleomyces</taxon>
    </lineage>
</organism>
<reference evidence="2" key="1">
    <citation type="submission" date="2022-06" db="EMBL/GenBank/DDBJ databases">
        <title>Genome Sequence of Candolleomyces eurysporus.</title>
        <authorList>
            <person name="Buettner E."/>
        </authorList>
    </citation>
    <scope>NUCLEOTIDE SEQUENCE</scope>
    <source>
        <strain evidence="2">VTCC 930004</strain>
    </source>
</reference>
<comment type="caution">
    <text evidence="2">The sequence shown here is derived from an EMBL/GenBank/DDBJ whole genome shotgun (WGS) entry which is preliminary data.</text>
</comment>
<keyword evidence="3" id="KW-1185">Reference proteome</keyword>
<accession>A0A9W8IUI6</accession>
<name>A0A9W8IUI6_9AGAR</name>
<dbReference type="Proteomes" id="UP001140091">
    <property type="component" value="Unassembled WGS sequence"/>
</dbReference>
<sequence length="67" mass="7524">MPEHPAQHMHCLAHVINLIVQAILAGLNEAKPCEDLGDEGNTYLLHKDAPIHYNVAQDKELEELEEN</sequence>
<feature type="non-terminal residue" evidence="2">
    <location>
        <position position="67"/>
    </location>
</feature>
<protein>
    <submittedName>
        <fullName evidence="2">Uncharacterized protein</fullName>
    </submittedName>
</protein>
<dbReference type="EMBL" id="JANBPK010001707">
    <property type="protein sequence ID" value="KAJ2920969.1"/>
    <property type="molecule type" value="Genomic_DNA"/>
</dbReference>
<gene>
    <name evidence="2" type="ORF">H1R20_g16123</name>
</gene>
<dbReference type="OrthoDB" id="3000995at2759"/>
<evidence type="ECO:0000256" key="1">
    <source>
        <dbReference type="SAM" id="SignalP"/>
    </source>
</evidence>
<keyword evidence="1" id="KW-0732">Signal</keyword>